<dbReference type="RefSeq" id="WP_387973581.1">
    <property type="nucleotide sequence ID" value="NZ_JBHRWO010000008.1"/>
</dbReference>
<dbReference type="GO" id="GO:0016787">
    <property type="term" value="F:hydrolase activity"/>
    <property type="evidence" value="ECO:0007669"/>
    <property type="project" value="UniProtKB-KW"/>
</dbReference>
<evidence type="ECO:0000313" key="5">
    <source>
        <dbReference type="Proteomes" id="UP001595712"/>
    </source>
</evidence>
<dbReference type="InterPro" id="IPR010126">
    <property type="entry name" value="Esterase_phb"/>
</dbReference>
<evidence type="ECO:0000256" key="1">
    <source>
        <dbReference type="ARBA" id="ARBA00022729"/>
    </source>
</evidence>
<dbReference type="NCBIfam" id="TIGR01840">
    <property type="entry name" value="esterase_phb"/>
    <property type="match status" value="1"/>
</dbReference>
<evidence type="ECO:0000256" key="2">
    <source>
        <dbReference type="ARBA" id="ARBA00022801"/>
    </source>
</evidence>
<accession>A0ABV7PZ96</accession>
<reference evidence="5" key="1">
    <citation type="journal article" date="2019" name="Int. J. Syst. Evol. Microbiol.">
        <title>The Global Catalogue of Microorganisms (GCM) 10K type strain sequencing project: providing services to taxonomists for standard genome sequencing and annotation.</title>
        <authorList>
            <consortium name="The Broad Institute Genomics Platform"/>
            <consortium name="The Broad Institute Genome Sequencing Center for Infectious Disease"/>
            <person name="Wu L."/>
            <person name="Ma J."/>
        </authorList>
    </citation>
    <scope>NUCLEOTIDE SEQUENCE [LARGE SCALE GENOMIC DNA]</scope>
    <source>
        <strain evidence="5">CGMCC 4.7396</strain>
    </source>
</reference>
<name>A0ABV7PZ96_9ACTN</name>
<dbReference type="Proteomes" id="UP001595712">
    <property type="component" value="Unassembled WGS sequence"/>
</dbReference>
<evidence type="ECO:0000313" key="4">
    <source>
        <dbReference type="EMBL" id="MFC3492634.1"/>
    </source>
</evidence>
<proteinExistence type="predicted"/>
<comment type="caution">
    <text evidence="4">The sequence shown here is derived from an EMBL/GenBank/DDBJ whole genome shotgun (WGS) entry which is preliminary data.</text>
</comment>
<evidence type="ECO:0000256" key="3">
    <source>
        <dbReference type="SAM" id="SignalP"/>
    </source>
</evidence>
<dbReference type="PANTHER" id="PTHR43037">
    <property type="entry name" value="UNNAMED PRODUCT-RELATED"/>
    <property type="match status" value="1"/>
</dbReference>
<dbReference type="InterPro" id="IPR029058">
    <property type="entry name" value="AB_hydrolase_fold"/>
</dbReference>
<dbReference type="Pfam" id="PF10503">
    <property type="entry name" value="Esterase_PHB"/>
    <property type="match status" value="1"/>
</dbReference>
<feature type="signal peptide" evidence="3">
    <location>
        <begin position="1"/>
        <end position="31"/>
    </location>
</feature>
<sequence>MISMFGRAMRVLFAIAAALVLTPLAGSPAGAASLQPVGGFGTNPGALDMYVYVPDGLSAGAPAVVAIHGCGQDAATYHANSGWRRFADEWGFALIYPQQRQANNSSGCFNWFQSGDQSRDAGEPASIAQMLDHAVETYSLDSERAYVTGLSAGGAMTAIMLAAYPDRFAAGSVVAGLPYQCASDVASAFTCMNPGRNLSPSAWGDLVRGAHPGFDGPRPGVAIWHGTADDRVVSANATESAEQWTDAAGVPADPTDVTVIAPGATRTTYGEDAVRLYTVEGMGHGTPVDPGPNPDQCGSAAPNFLDTVCSAHHDAVFFGLDDGRTL</sequence>
<dbReference type="Gene3D" id="3.40.50.1820">
    <property type="entry name" value="alpha/beta hydrolase"/>
    <property type="match status" value="1"/>
</dbReference>
<dbReference type="SUPFAM" id="SSF53474">
    <property type="entry name" value="alpha/beta-Hydrolases"/>
    <property type="match status" value="1"/>
</dbReference>
<keyword evidence="2 4" id="KW-0378">Hydrolase</keyword>
<feature type="chain" id="PRO_5045887952" evidence="3">
    <location>
        <begin position="32"/>
        <end position="326"/>
    </location>
</feature>
<keyword evidence="1 3" id="KW-0732">Signal</keyword>
<dbReference type="PANTHER" id="PTHR43037:SF1">
    <property type="entry name" value="BLL1128 PROTEIN"/>
    <property type="match status" value="1"/>
</dbReference>
<protein>
    <submittedName>
        <fullName evidence="4">Alpha/beta hydrolase family esterase</fullName>
    </submittedName>
</protein>
<gene>
    <name evidence="4" type="ORF">ACFO8M_09070</name>
</gene>
<dbReference type="InterPro" id="IPR050955">
    <property type="entry name" value="Plant_Biomass_Hydrol_Est"/>
</dbReference>
<keyword evidence="5" id="KW-1185">Reference proteome</keyword>
<dbReference type="EMBL" id="JBHRWO010000008">
    <property type="protein sequence ID" value="MFC3492634.1"/>
    <property type="molecule type" value="Genomic_DNA"/>
</dbReference>
<organism evidence="4 5">
    <name type="scientific">Glycomyces rhizosphaerae</name>
    <dbReference type="NCBI Taxonomy" id="2054422"/>
    <lineage>
        <taxon>Bacteria</taxon>
        <taxon>Bacillati</taxon>
        <taxon>Actinomycetota</taxon>
        <taxon>Actinomycetes</taxon>
        <taxon>Glycomycetales</taxon>
        <taxon>Glycomycetaceae</taxon>
        <taxon>Glycomyces</taxon>
    </lineage>
</organism>